<keyword evidence="3" id="KW-1185">Reference proteome</keyword>
<keyword evidence="1" id="KW-0732">Signal</keyword>
<dbReference type="AlphaFoldDB" id="A0A7M6UFU7"/>
<evidence type="ECO:0000313" key="3">
    <source>
        <dbReference type="Proteomes" id="UP000002358"/>
    </source>
</evidence>
<dbReference type="KEGG" id="nvi:100123123"/>
<sequence length="112" mass="12886">MYKFIIFCVFGLAFVNLNAASEDDRRSQINQTKSYTKMVVEENNLTCENYLTEYCKSSHLSIYCQIIMKGYVCDNIRDGEAFDQLYDQFKAALLPLVANRTSDEPPIKSSEN</sequence>
<proteinExistence type="predicted"/>
<dbReference type="InParanoid" id="A0A7M6UFU7"/>
<accession>A0A7M6UFU7</accession>
<reference evidence="2" key="1">
    <citation type="submission" date="2021-01" db="UniProtKB">
        <authorList>
            <consortium name="EnsemblMetazoa"/>
        </authorList>
    </citation>
    <scope>IDENTIFICATION</scope>
</reference>
<protein>
    <submittedName>
        <fullName evidence="2">Uncharacterized protein</fullName>
    </submittedName>
</protein>
<feature type="chain" id="PRO_5029493617" evidence="1">
    <location>
        <begin position="21"/>
        <end position="112"/>
    </location>
</feature>
<evidence type="ECO:0000256" key="1">
    <source>
        <dbReference type="SAM" id="SignalP"/>
    </source>
</evidence>
<feature type="signal peptide" evidence="1">
    <location>
        <begin position="1"/>
        <end position="20"/>
    </location>
</feature>
<organism evidence="2 3">
    <name type="scientific">Nasonia vitripennis</name>
    <name type="common">Parasitic wasp</name>
    <dbReference type="NCBI Taxonomy" id="7425"/>
    <lineage>
        <taxon>Eukaryota</taxon>
        <taxon>Metazoa</taxon>
        <taxon>Ecdysozoa</taxon>
        <taxon>Arthropoda</taxon>
        <taxon>Hexapoda</taxon>
        <taxon>Insecta</taxon>
        <taxon>Pterygota</taxon>
        <taxon>Neoptera</taxon>
        <taxon>Endopterygota</taxon>
        <taxon>Hymenoptera</taxon>
        <taxon>Apocrita</taxon>
        <taxon>Proctotrupomorpha</taxon>
        <taxon>Chalcidoidea</taxon>
        <taxon>Pteromalidae</taxon>
        <taxon>Pteromalinae</taxon>
        <taxon>Nasonia</taxon>
    </lineage>
</organism>
<evidence type="ECO:0000313" key="2">
    <source>
        <dbReference type="EnsemblMetazoa" id="NP_001155167"/>
    </source>
</evidence>
<dbReference type="Proteomes" id="UP000002358">
    <property type="component" value="Chromosome 4"/>
</dbReference>
<dbReference type="EnsemblMetazoa" id="NM_001161695">
    <property type="protein sequence ID" value="NP_001155167"/>
    <property type="gene ID" value="LOC100123123"/>
</dbReference>
<name>A0A7M6UFU7_NASVI</name>
<gene>
    <name evidence="2" type="primary">100123123</name>
</gene>